<evidence type="ECO:0000313" key="4">
    <source>
        <dbReference type="Proteomes" id="UP000728185"/>
    </source>
</evidence>
<feature type="domain" description="Peptidase M16C associated" evidence="1">
    <location>
        <begin position="1"/>
        <end position="124"/>
    </location>
</feature>
<keyword evidence="4" id="KW-1185">Reference proteome</keyword>
<dbReference type="PANTHER" id="PTHR43016:SF13">
    <property type="entry name" value="PRESEQUENCE PROTEASE, MITOCHONDRIAL"/>
    <property type="match status" value="1"/>
</dbReference>
<dbReference type="PANTHER" id="PTHR43016">
    <property type="entry name" value="PRESEQUENCE PROTEASE"/>
    <property type="match status" value="1"/>
</dbReference>
<dbReference type="GO" id="GO:0004222">
    <property type="term" value="F:metalloendopeptidase activity"/>
    <property type="evidence" value="ECO:0007669"/>
    <property type="project" value="TreeGrafter"/>
</dbReference>
<dbReference type="Gene3D" id="3.30.830.10">
    <property type="entry name" value="Metalloenzyme, LuxS/M16 peptidase-like"/>
    <property type="match status" value="2"/>
</dbReference>
<accession>A0A8E0RTS2</accession>
<keyword evidence="3" id="KW-0378">Hydrolase</keyword>
<dbReference type="SUPFAM" id="SSF63411">
    <property type="entry name" value="LuxS/MPP-like metallohydrolase"/>
    <property type="match status" value="2"/>
</dbReference>
<dbReference type="Pfam" id="PF08367">
    <property type="entry name" value="M16C_assoc"/>
    <property type="match status" value="1"/>
</dbReference>
<dbReference type="InterPro" id="IPR055130">
    <property type="entry name" value="PreP_C"/>
</dbReference>
<evidence type="ECO:0000259" key="1">
    <source>
        <dbReference type="Pfam" id="PF08367"/>
    </source>
</evidence>
<organism evidence="3 4">
    <name type="scientific">Fasciolopsis buskii</name>
    <dbReference type="NCBI Taxonomy" id="27845"/>
    <lineage>
        <taxon>Eukaryota</taxon>
        <taxon>Metazoa</taxon>
        <taxon>Spiralia</taxon>
        <taxon>Lophotrochozoa</taxon>
        <taxon>Platyhelminthes</taxon>
        <taxon>Trematoda</taxon>
        <taxon>Digenea</taxon>
        <taxon>Plagiorchiida</taxon>
        <taxon>Echinostomata</taxon>
        <taxon>Echinostomatoidea</taxon>
        <taxon>Fasciolidae</taxon>
        <taxon>Fasciolopsis</taxon>
    </lineage>
</organism>
<name>A0A8E0RTS2_9TREM</name>
<dbReference type="InterPro" id="IPR013578">
    <property type="entry name" value="Peptidase_M16C_assoc"/>
</dbReference>
<dbReference type="Proteomes" id="UP000728185">
    <property type="component" value="Unassembled WGS sequence"/>
</dbReference>
<reference evidence="3" key="1">
    <citation type="submission" date="2019-05" db="EMBL/GenBank/DDBJ databases">
        <title>Annotation for the trematode Fasciolopsis buski.</title>
        <authorList>
            <person name="Choi Y.-J."/>
        </authorList>
    </citation>
    <scope>NUCLEOTIDE SEQUENCE</scope>
    <source>
        <strain evidence="3">HT</strain>
        <tissue evidence="3">Whole worm</tissue>
    </source>
</reference>
<dbReference type="OrthoDB" id="10250783at2759"/>
<evidence type="ECO:0000313" key="3">
    <source>
        <dbReference type="EMBL" id="KAA0192567.1"/>
    </source>
</evidence>
<dbReference type="InterPro" id="IPR011249">
    <property type="entry name" value="Metalloenz_LuxS/M16"/>
</dbReference>
<keyword evidence="3" id="KW-0645">Protease</keyword>
<dbReference type="GO" id="GO:0005759">
    <property type="term" value="C:mitochondrial matrix"/>
    <property type="evidence" value="ECO:0007669"/>
    <property type="project" value="TreeGrafter"/>
</dbReference>
<feature type="domain" description="Presequence protease mitochondrial-type C-terminal" evidence="2">
    <location>
        <begin position="209"/>
        <end position="347"/>
    </location>
</feature>
<comment type="caution">
    <text evidence="3">The sequence shown here is derived from an EMBL/GenBank/DDBJ whole genome shotgun (WGS) entry which is preliminary data.</text>
</comment>
<protein>
    <submittedName>
        <fullName evidence="3">Mitochondrial presequence protease</fullName>
    </submittedName>
</protein>
<dbReference type="GO" id="GO:0046872">
    <property type="term" value="F:metal ion binding"/>
    <property type="evidence" value="ECO:0007669"/>
    <property type="project" value="InterPro"/>
</dbReference>
<gene>
    <name evidence="3" type="ORF">FBUS_06855</name>
</gene>
<dbReference type="FunFam" id="3.30.830.10:FF:000013">
    <property type="entry name" value="Mitochondrial presequence protease"/>
    <property type="match status" value="1"/>
</dbReference>
<evidence type="ECO:0000259" key="2">
    <source>
        <dbReference type="Pfam" id="PF22516"/>
    </source>
</evidence>
<dbReference type="EMBL" id="LUCM01005594">
    <property type="protein sequence ID" value="KAA0192567.1"/>
    <property type="molecule type" value="Genomic_DNA"/>
</dbReference>
<sequence length="398" mass="44589">MDQAIDLHTGGLYVTQHVTPKLPGPTSTNASEAITSIHFSGYCLDSKVPNFFELWSRLFRAPCWSDVQRLVTLILMDASGEWSANVIADSAHHFAMRRAAANLSPTARFNELWNGLEQGLLVKQIASQLGKSEALRDTTIHQLTEKMMDIWHYISQPTRLKFSLHGEPEGLKVGLGQLQQFIKELPSSPLDPGLSHPMVALDQLHPCTYFVMPYTVHYVAQALPAPSYDSPDYANYRVLSHLMTSKFLHREIREKGGAYGGRAITQPESMFLFSYRDPNAMRTLKVFEDVLGWAETAEFPAQDVNEAKLAVFQELDKPVSAGSRGLANFLKGISDELRQTHRSQLFKVEAPALRSAASQLLQHQSQGGRVILGPQNSADWPREQTDQDPSWERIVFTD</sequence>
<dbReference type="Pfam" id="PF22516">
    <property type="entry name" value="PreP_C"/>
    <property type="match status" value="1"/>
</dbReference>
<dbReference type="GO" id="GO:0016485">
    <property type="term" value="P:protein processing"/>
    <property type="evidence" value="ECO:0007669"/>
    <property type="project" value="TreeGrafter"/>
</dbReference>
<proteinExistence type="predicted"/>
<dbReference type="AlphaFoldDB" id="A0A8E0RTS2"/>